<feature type="region of interest" description="Disordered" evidence="1">
    <location>
        <begin position="136"/>
        <end position="163"/>
    </location>
</feature>
<organism evidence="2 3">
    <name type="scientific">Dorcoceras hygrometricum</name>
    <dbReference type="NCBI Taxonomy" id="472368"/>
    <lineage>
        <taxon>Eukaryota</taxon>
        <taxon>Viridiplantae</taxon>
        <taxon>Streptophyta</taxon>
        <taxon>Embryophyta</taxon>
        <taxon>Tracheophyta</taxon>
        <taxon>Spermatophyta</taxon>
        <taxon>Magnoliopsida</taxon>
        <taxon>eudicotyledons</taxon>
        <taxon>Gunneridae</taxon>
        <taxon>Pentapetalae</taxon>
        <taxon>asterids</taxon>
        <taxon>lamiids</taxon>
        <taxon>Lamiales</taxon>
        <taxon>Gesneriaceae</taxon>
        <taxon>Didymocarpoideae</taxon>
        <taxon>Trichosporeae</taxon>
        <taxon>Loxocarpinae</taxon>
        <taxon>Dorcoceras</taxon>
    </lineage>
</organism>
<proteinExistence type="predicted"/>
<evidence type="ECO:0000256" key="1">
    <source>
        <dbReference type="SAM" id="MobiDB-lite"/>
    </source>
</evidence>
<sequence>MFGAPPTGPPPGPAGPNQTSLGLNHGPHGSNEASQGRRYHDYSAGRGVDPTGGTPGGGYHGRRGLDPSGGAPGDGLDLDPCLATTDRIALAQQWVYVDATRIHDPAHIIEGVMYAEKLYTSLTLDPALEGLTNFARTEAPRRGDRNKSDHVNGGGTGRRKAAADWGVWERREASRDTASRGRIARPVYQLATQIKPLYHAQPISRWKSSVRDHRGPSAHHSSVATKNRAQTTRIAHPKAHASRRTHAQTFLKGFEVQQLRVSTSSANQLLKWVANERAKQGELSATKISKNEGWMRWKSREELSR</sequence>
<name>A0A2Z7BTB1_9LAMI</name>
<gene>
    <name evidence="2" type="ORF">F511_40375</name>
</gene>
<feature type="region of interest" description="Disordered" evidence="1">
    <location>
        <begin position="1"/>
        <end position="77"/>
    </location>
</feature>
<accession>A0A2Z7BTB1</accession>
<feature type="compositionally biased region" description="Pro residues" evidence="1">
    <location>
        <begin position="1"/>
        <end position="14"/>
    </location>
</feature>
<evidence type="ECO:0000313" key="2">
    <source>
        <dbReference type="EMBL" id="KZV35335.1"/>
    </source>
</evidence>
<evidence type="ECO:0000313" key="3">
    <source>
        <dbReference type="Proteomes" id="UP000250235"/>
    </source>
</evidence>
<feature type="compositionally biased region" description="Basic and acidic residues" evidence="1">
    <location>
        <begin position="138"/>
        <end position="150"/>
    </location>
</feature>
<dbReference type="EMBL" id="KV004637">
    <property type="protein sequence ID" value="KZV35335.1"/>
    <property type="molecule type" value="Genomic_DNA"/>
</dbReference>
<feature type="compositionally biased region" description="Low complexity" evidence="1">
    <location>
        <begin position="66"/>
        <end position="77"/>
    </location>
</feature>
<dbReference type="Proteomes" id="UP000250235">
    <property type="component" value="Unassembled WGS sequence"/>
</dbReference>
<feature type="compositionally biased region" description="Polar residues" evidence="1">
    <location>
        <begin position="219"/>
        <end position="233"/>
    </location>
</feature>
<reference evidence="2 3" key="1">
    <citation type="journal article" date="2015" name="Proc. Natl. Acad. Sci. U.S.A.">
        <title>The resurrection genome of Boea hygrometrica: A blueprint for survival of dehydration.</title>
        <authorList>
            <person name="Xiao L."/>
            <person name="Yang G."/>
            <person name="Zhang L."/>
            <person name="Yang X."/>
            <person name="Zhao S."/>
            <person name="Ji Z."/>
            <person name="Zhou Q."/>
            <person name="Hu M."/>
            <person name="Wang Y."/>
            <person name="Chen M."/>
            <person name="Xu Y."/>
            <person name="Jin H."/>
            <person name="Xiao X."/>
            <person name="Hu G."/>
            <person name="Bao F."/>
            <person name="Hu Y."/>
            <person name="Wan P."/>
            <person name="Li L."/>
            <person name="Deng X."/>
            <person name="Kuang T."/>
            <person name="Xiang C."/>
            <person name="Zhu J.K."/>
            <person name="Oliver M.J."/>
            <person name="He Y."/>
        </authorList>
    </citation>
    <scope>NUCLEOTIDE SEQUENCE [LARGE SCALE GENOMIC DNA]</scope>
    <source>
        <strain evidence="3">cv. XS01</strain>
    </source>
</reference>
<keyword evidence="3" id="KW-1185">Reference proteome</keyword>
<feature type="region of interest" description="Disordered" evidence="1">
    <location>
        <begin position="210"/>
        <end position="242"/>
    </location>
</feature>
<protein>
    <submittedName>
        <fullName evidence="2">Uncharacterized protein</fullName>
    </submittedName>
</protein>
<dbReference type="AlphaFoldDB" id="A0A2Z7BTB1"/>